<evidence type="ECO:0008006" key="4">
    <source>
        <dbReference type="Google" id="ProtNLM"/>
    </source>
</evidence>
<dbReference type="EMBL" id="CP098502">
    <property type="protein sequence ID" value="UTI66094.1"/>
    <property type="molecule type" value="Genomic_DNA"/>
</dbReference>
<feature type="signal peptide" evidence="1">
    <location>
        <begin position="1"/>
        <end position="22"/>
    </location>
</feature>
<sequence>MHTRTALAGLAGLALIPSAALAAKPVKPKPTGGALSLTISGTPITVPHAVTISGALTGVAPVAGVTVTLEQDDTRPYGDSYKPTGVKAVTTAAGAYTFTQHPAKNTQYRAVAKASPTVTSGPRLVNVRPFVGIKASTRTPRAGRTVRFSGLVKPARNGAKVLLQRRTATGRFATVKTGVLRASTTNSVYTIRVRVTRSGAYRVKLPGTTELVNGFSRTLSLRTR</sequence>
<keyword evidence="3" id="KW-1185">Reference proteome</keyword>
<keyword evidence="1" id="KW-0732">Signal</keyword>
<organism evidence="2 3">
    <name type="scientific">Paraconexibacter antarcticus</name>
    <dbReference type="NCBI Taxonomy" id="2949664"/>
    <lineage>
        <taxon>Bacteria</taxon>
        <taxon>Bacillati</taxon>
        <taxon>Actinomycetota</taxon>
        <taxon>Thermoleophilia</taxon>
        <taxon>Solirubrobacterales</taxon>
        <taxon>Paraconexibacteraceae</taxon>
        <taxon>Paraconexibacter</taxon>
    </lineage>
</organism>
<reference evidence="2 3" key="1">
    <citation type="submission" date="2022-06" db="EMBL/GenBank/DDBJ databases">
        <title>Paraconexibacter antarcticus.</title>
        <authorList>
            <person name="Kim C.S."/>
        </authorList>
    </citation>
    <scope>NUCLEOTIDE SEQUENCE [LARGE SCALE GENOMIC DNA]</scope>
    <source>
        <strain evidence="2 3">02-257</strain>
    </source>
</reference>
<protein>
    <recommendedName>
        <fullName evidence="4">Carboxypeptidase regulatory-like domain-containing protein</fullName>
    </recommendedName>
</protein>
<name>A0ABY5DX16_9ACTN</name>
<evidence type="ECO:0000313" key="3">
    <source>
        <dbReference type="Proteomes" id="UP001056035"/>
    </source>
</evidence>
<feature type="chain" id="PRO_5045267893" description="Carboxypeptidase regulatory-like domain-containing protein" evidence="1">
    <location>
        <begin position="23"/>
        <end position="224"/>
    </location>
</feature>
<accession>A0ABY5DX16</accession>
<dbReference type="Proteomes" id="UP001056035">
    <property type="component" value="Chromosome"/>
</dbReference>
<gene>
    <name evidence="2" type="ORF">NBH00_07780</name>
</gene>
<proteinExistence type="predicted"/>
<dbReference type="RefSeq" id="WP_254572772.1">
    <property type="nucleotide sequence ID" value="NZ_CP098502.1"/>
</dbReference>
<evidence type="ECO:0000313" key="2">
    <source>
        <dbReference type="EMBL" id="UTI66094.1"/>
    </source>
</evidence>
<evidence type="ECO:0000256" key="1">
    <source>
        <dbReference type="SAM" id="SignalP"/>
    </source>
</evidence>